<evidence type="ECO:0000313" key="6">
    <source>
        <dbReference type="EMBL" id="SFK68412.1"/>
    </source>
</evidence>
<gene>
    <name evidence="6" type="ORF">SAMN05216235_1147</name>
</gene>
<dbReference type="PANTHER" id="PTHR33798:SF5">
    <property type="entry name" value="FLAVIN REDUCTASE LIKE DOMAIN-CONTAINING PROTEIN"/>
    <property type="match status" value="1"/>
</dbReference>
<accession>A0AA94HE54</accession>
<dbReference type="SUPFAM" id="SSF50475">
    <property type="entry name" value="FMN-binding split barrel"/>
    <property type="match status" value="1"/>
</dbReference>
<feature type="domain" description="Flavin reductase like" evidence="5">
    <location>
        <begin position="41"/>
        <end position="192"/>
    </location>
</feature>
<dbReference type="GO" id="GO:0016646">
    <property type="term" value="F:oxidoreductase activity, acting on the CH-NH group of donors, NAD or NADP as acceptor"/>
    <property type="evidence" value="ECO:0007669"/>
    <property type="project" value="UniProtKB-ARBA"/>
</dbReference>
<dbReference type="InterPro" id="IPR002563">
    <property type="entry name" value="Flavin_Rdtase-like_dom"/>
</dbReference>
<comment type="caution">
    <text evidence="6">The sequence shown here is derived from an EMBL/GenBank/DDBJ whole genome shotgun (WGS) entry which is preliminary data.</text>
</comment>
<dbReference type="InterPro" id="IPR012349">
    <property type="entry name" value="Split_barrel_FMN-bd"/>
</dbReference>
<dbReference type="SMART" id="SM00903">
    <property type="entry name" value="Flavin_Reduct"/>
    <property type="match status" value="1"/>
</dbReference>
<keyword evidence="2" id="KW-0285">Flavoprotein</keyword>
<sequence>MNIEDRNTKNPCRNWIYSMDRMLNFSPQELTAKEKKKFLIGTVIPRPIALVSTVSGTGVVNVAPFSYFNIVTYDPPMLSVAVQRLDGRSKDTARNVFENKEAVIHVVDRDNVAAANLTSAPLGPDESELDISGFTATDSKAVKVPGVKEAKVRFETELYDSIVIHNDEGMPTTDVLLLKVKHYHINETIYKDGYIDPLKLGAVSRLAGNDYAELGTMFTVERPE</sequence>
<dbReference type="Gene3D" id="2.30.110.10">
    <property type="entry name" value="Electron Transport, Fmn-binding Protein, Chain A"/>
    <property type="match status" value="1"/>
</dbReference>
<keyword evidence="3" id="KW-0288">FMN</keyword>
<name>A0AA94HE54_9STAP</name>
<protein>
    <submittedName>
        <fullName evidence="6">NADH-FMN oxidoreductase RutF, flavin reductase (DIM6/NTAB) family</fullName>
    </submittedName>
</protein>
<comment type="similarity">
    <text evidence="4">Belongs to the flavoredoxin family.</text>
</comment>
<dbReference type="GO" id="GO:0010181">
    <property type="term" value="F:FMN binding"/>
    <property type="evidence" value="ECO:0007669"/>
    <property type="project" value="InterPro"/>
</dbReference>
<comment type="cofactor">
    <cofactor evidence="1">
        <name>FMN</name>
        <dbReference type="ChEBI" id="CHEBI:58210"/>
    </cofactor>
</comment>
<evidence type="ECO:0000256" key="3">
    <source>
        <dbReference type="ARBA" id="ARBA00022643"/>
    </source>
</evidence>
<dbReference type="EMBL" id="FOTB01000002">
    <property type="protein sequence ID" value="SFK68412.1"/>
    <property type="molecule type" value="Genomic_DNA"/>
</dbReference>
<organism evidence="6 7">
    <name type="scientific">Salinicoccus halodurans</name>
    <dbReference type="NCBI Taxonomy" id="407035"/>
    <lineage>
        <taxon>Bacteria</taxon>
        <taxon>Bacillati</taxon>
        <taxon>Bacillota</taxon>
        <taxon>Bacilli</taxon>
        <taxon>Bacillales</taxon>
        <taxon>Staphylococcaceae</taxon>
        <taxon>Salinicoccus</taxon>
    </lineage>
</organism>
<dbReference type="PANTHER" id="PTHR33798">
    <property type="entry name" value="FLAVOPROTEIN OXYGENASE"/>
    <property type="match status" value="1"/>
</dbReference>
<evidence type="ECO:0000256" key="1">
    <source>
        <dbReference type="ARBA" id="ARBA00001917"/>
    </source>
</evidence>
<evidence type="ECO:0000256" key="2">
    <source>
        <dbReference type="ARBA" id="ARBA00022630"/>
    </source>
</evidence>
<dbReference type="Proteomes" id="UP000183090">
    <property type="component" value="Unassembled WGS sequence"/>
</dbReference>
<evidence type="ECO:0000259" key="5">
    <source>
        <dbReference type="SMART" id="SM00903"/>
    </source>
</evidence>
<proteinExistence type="inferred from homology"/>
<dbReference type="Pfam" id="PF01613">
    <property type="entry name" value="Flavin_Reduct"/>
    <property type="match status" value="1"/>
</dbReference>
<reference evidence="6 7" key="1">
    <citation type="submission" date="2016-10" db="EMBL/GenBank/DDBJ databases">
        <authorList>
            <person name="Varghese N."/>
            <person name="Submissions S."/>
        </authorList>
    </citation>
    <scope>NUCLEOTIDE SEQUENCE [LARGE SCALE GENOMIC DNA]</scope>
    <source>
        <strain evidence="6 7">CGMCC 1.6501</strain>
    </source>
</reference>
<evidence type="ECO:0000313" key="7">
    <source>
        <dbReference type="Proteomes" id="UP000183090"/>
    </source>
</evidence>
<dbReference type="AlphaFoldDB" id="A0AA94HE54"/>
<evidence type="ECO:0000256" key="4">
    <source>
        <dbReference type="ARBA" id="ARBA00038054"/>
    </source>
</evidence>